<organism evidence="1 2">
    <name type="scientific">Clostridium tepidiprofundi DSM 19306</name>
    <dbReference type="NCBI Taxonomy" id="1121338"/>
    <lineage>
        <taxon>Bacteria</taxon>
        <taxon>Bacillati</taxon>
        <taxon>Bacillota</taxon>
        <taxon>Clostridia</taxon>
        <taxon>Eubacteriales</taxon>
        <taxon>Clostridiaceae</taxon>
        <taxon>Clostridium</taxon>
    </lineage>
</organism>
<name>A0A151B4G7_9CLOT</name>
<dbReference type="Proteomes" id="UP000075531">
    <property type="component" value="Unassembled WGS sequence"/>
</dbReference>
<comment type="caution">
    <text evidence="1">The sequence shown here is derived from an EMBL/GenBank/DDBJ whole genome shotgun (WGS) entry which is preliminary data.</text>
</comment>
<dbReference type="EMBL" id="LTBA01000014">
    <property type="protein sequence ID" value="KYH34547.1"/>
    <property type="molecule type" value="Genomic_DNA"/>
</dbReference>
<dbReference type="AlphaFoldDB" id="A0A151B4G7"/>
<reference evidence="1 2" key="1">
    <citation type="submission" date="2016-02" db="EMBL/GenBank/DDBJ databases">
        <title>Genome sequence of Clostridium tepidiprofundi DSM 19306.</title>
        <authorList>
            <person name="Poehlein A."/>
            <person name="Daniel R."/>
        </authorList>
    </citation>
    <scope>NUCLEOTIDE SEQUENCE [LARGE SCALE GENOMIC DNA]</scope>
    <source>
        <strain evidence="1 2">DSM 19306</strain>
    </source>
</reference>
<keyword evidence="2" id="KW-1185">Reference proteome</keyword>
<accession>A0A151B4G7</accession>
<proteinExistence type="predicted"/>
<dbReference type="PATRIC" id="fig|1121338.3.peg.1519"/>
<gene>
    <name evidence="1" type="ORF">CLTEP_14750</name>
</gene>
<dbReference type="STRING" id="1121338.CLTEP_14750"/>
<sequence>MVELFAMVKIVIAEACKTTPYNSRIPEHIYFDAYINLRFRFEEINSFHVLPLFSISQMRELTIAHIMGKNNPFIEAIVVIIDSQTGLLGLRDKEILTDMKAHNISQPKNKVIIKNIFLRRNLKNSKVIALIKAISPFL</sequence>
<protein>
    <submittedName>
        <fullName evidence="1">Uncharacterized protein</fullName>
    </submittedName>
</protein>
<evidence type="ECO:0000313" key="1">
    <source>
        <dbReference type="EMBL" id="KYH34547.1"/>
    </source>
</evidence>
<evidence type="ECO:0000313" key="2">
    <source>
        <dbReference type="Proteomes" id="UP000075531"/>
    </source>
</evidence>